<feature type="repeat" description="TPR" evidence="5">
    <location>
        <begin position="525"/>
        <end position="558"/>
    </location>
</feature>
<dbReference type="InterPro" id="IPR011990">
    <property type="entry name" value="TPR-like_helical_dom_sf"/>
</dbReference>
<dbReference type="InterPro" id="IPR008271">
    <property type="entry name" value="Ser/Thr_kinase_AS"/>
</dbReference>
<dbReference type="PROSITE" id="PS00108">
    <property type="entry name" value="PROTEIN_KINASE_ST"/>
    <property type="match status" value="1"/>
</dbReference>
<dbReference type="Gene3D" id="1.25.40.10">
    <property type="entry name" value="Tetratricopeptide repeat domain"/>
    <property type="match status" value="3"/>
</dbReference>
<dbReference type="SUPFAM" id="SSF56112">
    <property type="entry name" value="Protein kinase-like (PK-like)"/>
    <property type="match status" value="1"/>
</dbReference>
<dbReference type="PROSITE" id="PS50005">
    <property type="entry name" value="TPR"/>
    <property type="match status" value="2"/>
</dbReference>
<dbReference type="SMART" id="SM00028">
    <property type="entry name" value="TPR"/>
    <property type="match status" value="7"/>
</dbReference>
<accession>A0A1G7G293</accession>
<dbReference type="AlphaFoldDB" id="A0A1G7G293"/>
<protein>
    <submittedName>
        <fullName evidence="9">Serine/threonine protein kinase</fullName>
    </submittedName>
</protein>
<dbReference type="GO" id="GO:0005524">
    <property type="term" value="F:ATP binding"/>
    <property type="evidence" value="ECO:0007669"/>
    <property type="project" value="UniProtKB-UniRule"/>
</dbReference>
<dbReference type="InterPro" id="IPR019734">
    <property type="entry name" value="TPR_rpt"/>
</dbReference>
<gene>
    <name evidence="9" type="ORF">SAMN05444167_0530</name>
</gene>
<dbReference type="Gene3D" id="3.30.200.20">
    <property type="entry name" value="Phosphorylase Kinase, domain 1"/>
    <property type="match status" value="1"/>
</dbReference>
<keyword evidence="7" id="KW-1133">Transmembrane helix</keyword>
<dbReference type="Pfam" id="PF13424">
    <property type="entry name" value="TPR_12"/>
    <property type="match status" value="3"/>
</dbReference>
<organism evidence="9 10">
    <name type="scientific">Terriglobus roseus</name>
    <dbReference type="NCBI Taxonomy" id="392734"/>
    <lineage>
        <taxon>Bacteria</taxon>
        <taxon>Pseudomonadati</taxon>
        <taxon>Acidobacteriota</taxon>
        <taxon>Terriglobia</taxon>
        <taxon>Terriglobales</taxon>
        <taxon>Acidobacteriaceae</taxon>
        <taxon>Terriglobus</taxon>
    </lineage>
</organism>
<keyword evidence="9" id="KW-0723">Serine/threonine-protein kinase</keyword>
<dbReference type="Pfam" id="PF13432">
    <property type="entry name" value="TPR_16"/>
    <property type="match status" value="1"/>
</dbReference>
<evidence type="ECO:0000256" key="3">
    <source>
        <dbReference type="ARBA" id="ARBA00022777"/>
    </source>
</evidence>
<dbReference type="Gene3D" id="1.10.510.10">
    <property type="entry name" value="Transferase(Phosphotransferase) domain 1"/>
    <property type="match status" value="1"/>
</dbReference>
<dbReference type="InterPro" id="IPR017441">
    <property type="entry name" value="Protein_kinase_ATP_BS"/>
</dbReference>
<feature type="domain" description="Protein kinase" evidence="8">
    <location>
        <begin position="61"/>
        <end position="327"/>
    </location>
</feature>
<keyword evidence="5" id="KW-0802">TPR repeat</keyword>
<dbReference type="Proteomes" id="UP000182427">
    <property type="component" value="Chromosome I"/>
</dbReference>
<feature type="binding site" evidence="6">
    <location>
        <position position="90"/>
    </location>
    <ligand>
        <name>ATP</name>
        <dbReference type="ChEBI" id="CHEBI:30616"/>
    </ligand>
</feature>
<evidence type="ECO:0000256" key="6">
    <source>
        <dbReference type="PROSITE-ProRule" id="PRU10141"/>
    </source>
</evidence>
<keyword evidence="10" id="KW-1185">Reference proteome</keyword>
<evidence type="ECO:0000256" key="1">
    <source>
        <dbReference type="ARBA" id="ARBA00022679"/>
    </source>
</evidence>
<feature type="transmembrane region" description="Helical" evidence="7">
    <location>
        <begin position="354"/>
        <end position="373"/>
    </location>
</feature>
<evidence type="ECO:0000256" key="7">
    <source>
        <dbReference type="SAM" id="Phobius"/>
    </source>
</evidence>
<dbReference type="InterPro" id="IPR011009">
    <property type="entry name" value="Kinase-like_dom_sf"/>
</dbReference>
<evidence type="ECO:0000256" key="2">
    <source>
        <dbReference type="ARBA" id="ARBA00022741"/>
    </source>
</evidence>
<dbReference type="EMBL" id="LT629690">
    <property type="protein sequence ID" value="SDE82251.1"/>
    <property type="molecule type" value="Genomic_DNA"/>
</dbReference>
<sequence length="843" mass="94906">MTLKQHCGDDDVLLTQVQAMLVEDRNQEESLEHDLVAFAQSFVEGERERSPFQQMEQIGPYRLVRLLGEGGMGFVYLAERVDIGGLVAIKFLRDAWVSPERRRRFAREQKTLAQLKHPAIAQIYDANALQDGTPWFVMEYVDGIPLTKYWEDRKGTVQECLELFRTVCEVVLYAHRRAIIHRDIKPSNVLVTSGGTVKLLDFGIAKQLAEDPLSAEVTLTVLHPMTPQYAAPEQQTGAEVGVFTDVYALGLLLYEMLAGELPFDKDDFARESPRRLPIEQTTKRLSGLLNRGEWADLNVLCLTAIRFEPEFRYASAEAMIRDVDAFLQKRPLAARAVNSIYRIRKFAARRRVEIVYAAIAILVFIALSSYFAIHLRQARDAAIAEAARTERIQQFTSNLFRGNESSVGPAEDLRVKPLLDRGREEASSLNSDPDMQADMKETLGEIYRKLGDQGHAEELLTASLAWRESRAKDLPRKYVQNLIELAGLRTDEAKLDDAERLARKAVDVSRSIPVRPEDKARPIAANALMVLGTVLEAKGSYPEAAKALTDALRLRQQSTAADADTALNMRELANVHFYQGHYTEADALNQQVLEMHRAFYGMKHPEVAEDLNNLGAVQLELGNLKQAEANYQQCVAIAEAWYGLENPKVAEDLTSLARVLIREKRYQDAKLPLNRALMIQERTHGHDHPAVASALNELATMELQEETYVAAERHFSEALGIWRVIYGESHQFIGVGLSNLGSVYMSEKDYPKAEAMYRQALQVFIKTVHEGHLNTGIAHLKLGRAMLRQKRYADAEAESLQGYATLNALVLPSNGFLKAAKTDLVEIYMGLNRREDANRFRSN</sequence>
<dbReference type="CDD" id="cd14014">
    <property type="entry name" value="STKc_PknB_like"/>
    <property type="match status" value="1"/>
</dbReference>
<evidence type="ECO:0000259" key="8">
    <source>
        <dbReference type="PROSITE" id="PS50011"/>
    </source>
</evidence>
<dbReference type="PANTHER" id="PTHR43289:SF34">
    <property type="entry name" value="SERINE_THREONINE-PROTEIN KINASE YBDM-RELATED"/>
    <property type="match status" value="1"/>
</dbReference>
<evidence type="ECO:0000313" key="10">
    <source>
        <dbReference type="Proteomes" id="UP000182427"/>
    </source>
</evidence>
<keyword evidence="7" id="KW-0812">Transmembrane</keyword>
<reference evidence="9 10" key="1">
    <citation type="submission" date="2016-10" db="EMBL/GenBank/DDBJ databases">
        <authorList>
            <person name="de Groot N.N."/>
        </authorList>
    </citation>
    <scope>NUCLEOTIDE SEQUENCE [LARGE SCALE GENOMIC DNA]</scope>
    <source>
        <strain evidence="9 10">GAS232</strain>
    </source>
</reference>
<dbReference type="GO" id="GO:0004674">
    <property type="term" value="F:protein serine/threonine kinase activity"/>
    <property type="evidence" value="ECO:0007669"/>
    <property type="project" value="UniProtKB-KW"/>
</dbReference>
<feature type="repeat" description="TPR" evidence="5">
    <location>
        <begin position="734"/>
        <end position="767"/>
    </location>
</feature>
<name>A0A1G7G293_9BACT</name>
<keyword evidence="3 9" id="KW-0418">Kinase</keyword>
<dbReference type="SUPFAM" id="SSF48452">
    <property type="entry name" value="TPR-like"/>
    <property type="match status" value="3"/>
</dbReference>
<keyword evidence="7" id="KW-0472">Membrane</keyword>
<dbReference type="PROSITE" id="PS00107">
    <property type="entry name" value="PROTEIN_KINASE_ATP"/>
    <property type="match status" value="1"/>
</dbReference>
<keyword evidence="2 6" id="KW-0547">Nucleotide-binding</keyword>
<evidence type="ECO:0000256" key="4">
    <source>
        <dbReference type="ARBA" id="ARBA00022840"/>
    </source>
</evidence>
<proteinExistence type="predicted"/>
<evidence type="ECO:0000313" key="9">
    <source>
        <dbReference type="EMBL" id="SDE82251.1"/>
    </source>
</evidence>
<dbReference type="InterPro" id="IPR000719">
    <property type="entry name" value="Prot_kinase_dom"/>
</dbReference>
<evidence type="ECO:0000256" key="5">
    <source>
        <dbReference type="PROSITE-ProRule" id="PRU00339"/>
    </source>
</evidence>
<keyword evidence="4 6" id="KW-0067">ATP-binding</keyword>
<dbReference type="Pfam" id="PF00069">
    <property type="entry name" value="Pkinase"/>
    <property type="match status" value="1"/>
</dbReference>
<keyword evidence="1" id="KW-0808">Transferase</keyword>
<dbReference type="PROSITE" id="PS50011">
    <property type="entry name" value="PROTEIN_KINASE_DOM"/>
    <property type="match status" value="1"/>
</dbReference>
<dbReference type="SMART" id="SM00220">
    <property type="entry name" value="S_TKc"/>
    <property type="match status" value="1"/>
</dbReference>
<dbReference type="PANTHER" id="PTHR43289">
    <property type="entry name" value="MITOGEN-ACTIVATED PROTEIN KINASE KINASE KINASE 20-RELATED"/>
    <property type="match status" value="1"/>
</dbReference>